<gene>
    <name evidence="1" type="ORF">N3K66_000746</name>
</gene>
<reference evidence="1" key="1">
    <citation type="submission" date="2022-10" db="EMBL/GenBank/DDBJ databases">
        <title>Complete Genome of Trichothecium roseum strain YXFP-22015, a Plant Pathogen Isolated from Citrus.</title>
        <authorList>
            <person name="Wang Y."/>
            <person name="Zhu L."/>
        </authorList>
    </citation>
    <scope>NUCLEOTIDE SEQUENCE</scope>
    <source>
        <strain evidence="1">YXFP-22015</strain>
    </source>
</reference>
<proteinExistence type="predicted"/>
<sequence>MGSGRPRTPENDGGFPSMPEDSPGGGAPSIISSRISDVGDESRPKSAAAKDPEGASKRISKQSEPAPGEDSSQPPVSQTHQTSESAPRTNDNPVRSRNLAGRSHVPSLTSNAFFRPMSSQKLQAHRAAGSRSTATTQQQQQHQHSEQQQLDFDDGATDIGGSVMPRQSISSNTPLGIQRIGSDDNLGAPPSRGTEATDPHTVNTSPTNGHYPTGSLSDSVRPLNKASASNANNMSINVDKSYRDLGRGAPSPITSPISLRSGFMRGRESAQDRRTEGAEKLSSCPSTPRYPPGSAPGQSQATTSHNNQQQNGGRVHQYFDGNTAFCFGGRWQNTRGRQVNIATGLFTTVPLILWFAFVAPWAWNHMSPAVPITFAYLTFVCVSSFFHASVSDPGILPRNLHQFPVPDENTDPLRLGPPTNDWMLVKSAESRTAAMEVPVKHCRTCNIWRPPRAHHCRVCDNCIDGHDHHCVWLNNCIGRRNYRFFFAYLGTGTILALYVMATTLYQLLDYAKEKDIKFGDAVGHFRVSFALFILGFIALCYPAALMGYHLFLISRGETTREYLNSHKFAKDERFRAFSEAKFWRNFIVVLCRPRPPTYYRFKSQYKHGDQRLGAVPRRQRPKEYAHGMEMQNVQPGSQAGSQGSQGGFQGPTALRSEA</sequence>
<name>A0ACC0VCV4_9HYPO</name>
<evidence type="ECO:0000313" key="2">
    <source>
        <dbReference type="Proteomes" id="UP001163324"/>
    </source>
</evidence>
<evidence type="ECO:0000313" key="1">
    <source>
        <dbReference type="EMBL" id="KAI9904217.1"/>
    </source>
</evidence>
<organism evidence="1 2">
    <name type="scientific">Trichothecium roseum</name>
    <dbReference type="NCBI Taxonomy" id="47278"/>
    <lineage>
        <taxon>Eukaryota</taxon>
        <taxon>Fungi</taxon>
        <taxon>Dikarya</taxon>
        <taxon>Ascomycota</taxon>
        <taxon>Pezizomycotina</taxon>
        <taxon>Sordariomycetes</taxon>
        <taxon>Hypocreomycetidae</taxon>
        <taxon>Hypocreales</taxon>
        <taxon>Hypocreales incertae sedis</taxon>
        <taxon>Trichothecium</taxon>
    </lineage>
</organism>
<comment type="caution">
    <text evidence="1">The sequence shown here is derived from an EMBL/GenBank/DDBJ whole genome shotgun (WGS) entry which is preliminary data.</text>
</comment>
<protein>
    <submittedName>
        <fullName evidence="1">Uncharacterized protein</fullName>
    </submittedName>
</protein>
<dbReference type="Proteomes" id="UP001163324">
    <property type="component" value="Chromosome 1"/>
</dbReference>
<accession>A0ACC0VCV4</accession>
<dbReference type="EMBL" id="CM047940">
    <property type="protein sequence ID" value="KAI9904217.1"/>
    <property type="molecule type" value="Genomic_DNA"/>
</dbReference>
<keyword evidence="2" id="KW-1185">Reference proteome</keyword>